<sequence length="1240" mass="146153">MLDLLLDAIASLGIAGAQDVLTLAGESALKKFKKSHEWKKLIIGTSEFFIKNEQEESSFFGDLELVLSKENLSKVAKDLKTEDGYVLKHKLYKVFMQLMSKYEIPYEIAESYTMRIMYAVLEQLRTISPQKYEHYFLQEWRDEQEKNFSELQNRIEKMSSELAIYNREQVAIASSGKMDIDLRRSTYCPSIGIDFFIIDDEHFQDKFENLRYDELVFIRGHSKEETVYCILNELWRLNDKRPIYVVKNFKSWEKLQVMGNKGNIYIPLFYSDEIAAIENNTNIFVIDENTPVFGKSVLELRPRTWDTLSKCLQEAGLEYSKAYSLLSDTHGLYSQMKKQIFRGEYLKNPAWMGGISEKAKKTCLLIGSWEEIEGDKIIIESLYEDSYDKFIEEVLPYAKGEDPLLYMIKRNGSISYYLASIENTWSYINVLNNEKIWKSFITVLFEVINESENLFTYDSSERLIAQFKGEKLFWSETIRKGMLKTLLIKGAYQNDDETQLFLNKLVEDILKYVKTKKQWIYISKIWLELCEISPVSVVKRIEDEWDENTGLLSLFQDQSNEFIFEGNPYIDILWGIEQLILQKNFFWPAFRWLLKLDSQKFEYKSNSPKDTFAKVFCTWMNFSPLQNAEEKIEAAEIAFKIDSVNMWEHLFSAIDYNGRSIFGELSAPKYREHYNPQSTTIVEMKKTQLGYLKLLMKHMDFSANRWEKIIGLSIGFSDELRRVIFEQLSYELSQMSDEEVMQIKNKIRNIIYRHRFFTSSDWLISEDIIVKYENLLDEIHINIPEYEYSYLFKNSYDYPLLHPVPYDREGYCNENDKAKENLIKEKILEFQAMNYDLSVLAKVCANELYSSLGRYLAKYWNDWKWDFEVFKCLLRAQASGQIAFDYLYGFNEEKYIDYSLIIDDLTSSGYKVNILASVYRIEASRTKSIPLVTKASESIQKEFWKNSIHCDKCNDTWVLMESKKYANLDVYLDQIHQIHYRKPLTAEKIFDCFNGIEKIPHSQANQMTGYHVEQLISVVQDAYIDDTEKCNRISQIEIFFMNLMKWDNMKCFHRMIKQSPELLANLVAVIFKKDHGSKDDLLNNQEYINNMYSIYDKAHFCPAEIDGEVDETNLEEWVKKYKNLLIENDQESLFTITLGRLFSFSPLGDDGHEPCYAVRKMIEKYGDENMINSYQIAVFNRRGVFSPSAGKEEMSMAEEFKNNAEYLESLYPKTANIFYKLFESYNHESKRERMDAEIGW</sequence>
<evidence type="ECO:0000256" key="1">
    <source>
        <dbReference type="SAM" id="Coils"/>
    </source>
</evidence>
<organism evidence="2 3">
    <name type="scientific">Peptoniphilus gorbachii</name>
    <dbReference type="NCBI Taxonomy" id="411567"/>
    <lineage>
        <taxon>Bacteria</taxon>
        <taxon>Bacillati</taxon>
        <taxon>Bacillota</taxon>
        <taxon>Tissierellia</taxon>
        <taxon>Tissierellales</taxon>
        <taxon>Peptoniphilaceae</taxon>
        <taxon>Peptoniphilus</taxon>
    </lineage>
</organism>
<dbReference type="EMBL" id="JAFBDH010000004">
    <property type="protein sequence ID" value="MBM7550247.1"/>
    <property type="molecule type" value="Genomic_DNA"/>
</dbReference>
<dbReference type="Proteomes" id="UP000720595">
    <property type="component" value="Unassembled WGS sequence"/>
</dbReference>
<reference evidence="2 3" key="1">
    <citation type="submission" date="2021-01" db="EMBL/GenBank/DDBJ databases">
        <title>Genomic Encyclopedia of Type Strains, Phase IV (KMG-IV): sequencing the most valuable type-strain genomes for metagenomic binning, comparative biology and taxonomic classification.</title>
        <authorList>
            <person name="Goeker M."/>
        </authorList>
    </citation>
    <scope>NUCLEOTIDE SEQUENCE [LARGE SCALE GENOMIC DNA]</scope>
    <source>
        <strain evidence="2 3">DSM 21461</strain>
    </source>
</reference>
<name>A0ABS2MJQ1_9FIRM</name>
<feature type="coiled-coil region" evidence="1">
    <location>
        <begin position="141"/>
        <end position="168"/>
    </location>
</feature>
<comment type="caution">
    <text evidence="2">The sequence shown here is derived from an EMBL/GenBank/DDBJ whole genome shotgun (WGS) entry which is preliminary data.</text>
</comment>
<gene>
    <name evidence="2" type="ORF">JOD41_000982</name>
</gene>
<dbReference type="RefSeq" id="WP_205051826.1">
    <property type="nucleotide sequence ID" value="NZ_JAFBDH010000004.1"/>
</dbReference>
<keyword evidence="3" id="KW-1185">Reference proteome</keyword>
<evidence type="ECO:0008006" key="4">
    <source>
        <dbReference type="Google" id="ProtNLM"/>
    </source>
</evidence>
<proteinExistence type="predicted"/>
<protein>
    <recommendedName>
        <fullName evidence="4">ATP-binding protein</fullName>
    </recommendedName>
</protein>
<accession>A0ABS2MJQ1</accession>
<evidence type="ECO:0000313" key="2">
    <source>
        <dbReference type="EMBL" id="MBM7550247.1"/>
    </source>
</evidence>
<evidence type="ECO:0000313" key="3">
    <source>
        <dbReference type="Proteomes" id="UP000720595"/>
    </source>
</evidence>
<keyword evidence="1" id="KW-0175">Coiled coil</keyword>